<evidence type="ECO:0000313" key="2">
    <source>
        <dbReference type="Proteomes" id="UP000664940"/>
    </source>
</evidence>
<reference evidence="1 2" key="1">
    <citation type="journal article" date="2020" name="Nature">
        <title>Six reference-quality genomes reveal evolution of bat adaptations.</title>
        <authorList>
            <person name="Jebb D."/>
            <person name="Huang Z."/>
            <person name="Pippel M."/>
            <person name="Hughes G.M."/>
            <person name="Lavrichenko K."/>
            <person name="Devanna P."/>
            <person name="Winkler S."/>
            <person name="Jermiin L.S."/>
            <person name="Skirmuntt E.C."/>
            <person name="Katzourakis A."/>
            <person name="Burkitt-Gray L."/>
            <person name="Ray D.A."/>
            <person name="Sullivan K.A.M."/>
            <person name="Roscito J.G."/>
            <person name="Kirilenko B.M."/>
            <person name="Davalos L.M."/>
            <person name="Corthals A.P."/>
            <person name="Power M.L."/>
            <person name="Jones G."/>
            <person name="Ransome R.D."/>
            <person name="Dechmann D.K.N."/>
            <person name="Locatelli A.G."/>
            <person name="Puechmaille S.J."/>
            <person name="Fedrigo O."/>
            <person name="Jarvis E.D."/>
            <person name="Hiller M."/>
            <person name="Vernes S.C."/>
            <person name="Myers E.W."/>
            <person name="Teeling E.C."/>
        </authorList>
    </citation>
    <scope>NUCLEOTIDE SEQUENCE [LARGE SCALE GENOMIC DNA]</scope>
    <source>
        <strain evidence="1">Bat1K_MPI-CBG_1</strain>
    </source>
</reference>
<organism evidence="1 2">
    <name type="scientific">Phyllostomus discolor</name>
    <name type="common">pale spear-nosed bat</name>
    <dbReference type="NCBI Taxonomy" id="89673"/>
    <lineage>
        <taxon>Eukaryota</taxon>
        <taxon>Metazoa</taxon>
        <taxon>Chordata</taxon>
        <taxon>Craniata</taxon>
        <taxon>Vertebrata</taxon>
        <taxon>Euteleostomi</taxon>
        <taxon>Mammalia</taxon>
        <taxon>Eutheria</taxon>
        <taxon>Laurasiatheria</taxon>
        <taxon>Chiroptera</taxon>
        <taxon>Yangochiroptera</taxon>
        <taxon>Phyllostomidae</taxon>
        <taxon>Phyllostominae</taxon>
        <taxon>Phyllostomus</taxon>
    </lineage>
</organism>
<dbReference type="AlphaFoldDB" id="A0A833YHM7"/>
<gene>
    <name evidence="1" type="ORF">HJG60_009554</name>
</gene>
<sequence>MPLAGDLAHNPGKCLDGECGSQASTQSTEPHQPGPQGPLWCSPALPLISPLVYSPLFYYMGPSSTSQPQDICTCHSFAWNALPNMSTWFSPLFPSCVLNVTFLVRLSQMYPSFTSPLLSLSLCLSSYGIPYDRVIYLIIMFPPLGRKLHVGKYFLCVLFPAASLEPKTAFCL</sequence>
<proteinExistence type="predicted"/>
<accession>A0A833YHM7</accession>
<name>A0A833YHM7_9CHIR</name>
<evidence type="ECO:0000313" key="1">
    <source>
        <dbReference type="EMBL" id="KAF6073430.1"/>
    </source>
</evidence>
<dbReference type="Proteomes" id="UP000664940">
    <property type="component" value="Unassembled WGS sequence"/>
</dbReference>
<dbReference type="EMBL" id="JABVXQ010000016">
    <property type="protein sequence ID" value="KAF6073430.1"/>
    <property type="molecule type" value="Genomic_DNA"/>
</dbReference>
<protein>
    <submittedName>
        <fullName evidence="1">Uncharacterized protein</fullName>
    </submittedName>
</protein>
<comment type="caution">
    <text evidence="1">The sequence shown here is derived from an EMBL/GenBank/DDBJ whole genome shotgun (WGS) entry which is preliminary data.</text>
</comment>